<dbReference type="RefSeq" id="WP_132570780.1">
    <property type="nucleotide sequence ID" value="NZ_CBCSGL010000009.1"/>
</dbReference>
<dbReference type="Proteomes" id="UP000295110">
    <property type="component" value="Unassembled WGS sequence"/>
</dbReference>
<proteinExistence type="predicted"/>
<dbReference type="SUPFAM" id="SSF53850">
    <property type="entry name" value="Periplasmic binding protein-like II"/>
    <property type="match status" value="1"/>
</dbReference>
<keyword evidence="1" id="KW-0732">Signal</keyword>
<name>A0A4R3VA81_ROSSA</name>
<reference evidence="2 3" key="1">
    <citation type="submission" date="2019-03" db="EMBL/GenBank/DDBJ databases">
        <title>Genomic Encyclopedia of Type Strains, Phase IV (KMG-IV): sequencing the most valuable type-strain genomes for metagenomic binning, comparative biology and taxonomic classification.</title>
        <authorList>
            <person name="Goeker M."/>
        </authorList>
    </citation>
    <scope>NUCLEOTIDE SEQUENCE [LARGE SCALE GENOMIC DNA]</scope>
    <source>
        <strain evidence="2 3">DSM 654</strain>
    </source>
</reference>
<dbReference type="EMBL" id="SMBU01000007">
    <property type="protein sequence ID" value="TCV00931.1"/>
    <property type="molecule type" value="Genomic_DNA"/>
</dbReference>
<gene>
    <name evidence="2" type="ORF">EV671_100760</name>
</gene>
<dbReference type="OrthoDB" id="368476at2"/>
<keyword evidence="3" id="KW-1185">Reference proteome</keyword>
<evidence type="ECO:0008006" key="4">
    <source>
        <dbReference type="Google" id="ProtNLM"/>
    </source>
</evidence>
<accession>A0A4R3VA81</accession>
<dbReference type="AlphaFoldDB" id="A0A4R3VA81"/>
<feature type="signal peptide" evidence="1">
    <location>
        <begin position="1"/>
        <end position="24"/>
    </location>
</feature>
<feature type="chain" id="PRO_5020353768" description="Extracellular solute-binding protein (Family 3)" evidence="1">
    <location>
        <begin position="25"/>
        <end position="237"/>
    </location>
</feature>
<comment type="caution">
    <text evidence="2">The sequence shown here is derived from an EMBL/GenBank/DDBJ whole genome shotgun (WGS) entry which is preliminary data.</text>
</comment>
<evidence type="ECO:0000313" key="2">
    <source>
        <dbReference type="EMBL" id="TCV00931.1"/>
    </source>
</evidence>
<evidence type="ECO:0000313" key="3">
    <source>
        <dbReference type="Proteomes" id="UP000295110"/>
    </source>
</evidence>
<evidence type="ECO:0000256" key="1">
    <source>
        <dbReference type="SAM" id="SignalP"/>
    </source>
</evidence>
<sequence length="237" mass="25049">MLRPAPWFRYAPLLLPLLPALCGAAEPAALRVVIATTSPTDYEAGQRAVAIMMHQAGLSYTLTQEPPERAVASLKAGLYDVDIARVDGFDKDVPGALRVDPPLGTVVVRAYGRRPLPAPVPVSLAGLARYRIAHVHGQRAVEYQLPKGGTGYPVATPSACLGMAAAGRVDYCVLASLSQAEANLPRGPLQAQVINQLPFYIWVGPGHGELARRLGEALRGAIASGDIDRALLGEPAH</sequence>
<organism evidence="2 3">
    <name type="scientific">Roseateles saccharophilus</name>
    <name type="common">Pseudomonas saccharophila</name>
    <dbReference type="NCBI Taxonomy" id="304"/>
    <lineage>
        <taxon>Bacteria</taxon>
        <taxon>Pseudomonadati</taxon>
        <taxon>Pseudomonadota</taxon>
        <taxon>Betaproteobacteria</taxon>
        <taxon>Burkholderiales</taxon>
        <taxon>Sphaerotilaceae</taxon>
        <taxon>Roseateles</taxon>
    </lineage>
</organism>
<protein>
    <recommendedName>
        <fullName evidence="4">Extracellular solute-binding protein (Family 3)</fullName>
    </recommendedName>
</protein>